<dbReference type="Proteomes" id="UP000499080">
    <property type="component" value="Unassembled WGS sequence"/>
</dbReference>
<accession>A0A4Y2BL95</accession>
<protein>
    <submittedName>
        <fullName evidence="1">Uncharacterized protein</fullName>
    </submittedName>
</protein>
<proteinExistence type="predicted"/>
<dbReference type="EMBL" id="BGPR01235705">
    <property type="protein sequence ID" value="GBL91954.1"/>
    <property type="molecule type" value="Genomic_DNA"/>
</dbReference>
<name>A0A4Y2BL95_ARAVE</name>
<keyword evidence="2" id="KW-1185">Reference proteome</keyword>
<evidence type="ECO:0000313" key="2">
    <source>
        <dbReference type="Proteomes" id="UP000499080"/>
    </source>
</evidence>
<sequence length="88" mass="10023">MARMIPVLAPHFQTSISPAGDFFTWASDLTSTRKNPRGKRTKELDRRTPLHPVENRTKELDGSTPCMWFVEHDRVSSPRLCHEATSTS</sequence>
<organism evidence="1 2">
    <name type="scientific">Araneus ventricosus</name>
    <name type="common">Orbweaver spider</name>
    <name type="synonym">Epeira ventricosa</name>
    <dbReference type="NCBI Taxonomy" id="182803"/>
    <lineage>
        <taxon>Eukaryota</taxon>
        <taxon>Metazoa</taxon>
        <taxon>Ecdysozoa</taxon>
        <taxon>Arthropoda</taxon>
        <taxon>Chelicerata</taxon>
        <taxon>Arachnida</taxon>
        <taxon>Araneae</taxon>
        <taxon>Araneomorphae</taxon>
        <taxon>Entelegynae</taxon>
        <taxon>Araneoidea</taxon>
        <taxon>Araneidae</taxon>
        <taxon>Araneus</taxon>
    </lineage>
</organism>
<evidence type="ECO:0000313" key="1">
    <source>
        <dbReference type="EMBL" id="GBL91954.1"/>
    </source>
</evidence>
<comment type="caution">
    <text evidence="1">The sequence shown here is derived from an EMBL/GenBank/DDBJ whole genome shotgun (WGS) entry which is preliminary data.</text>
</comment>
<gene>
    <name evidence="1" type="ORF">AVEN_87448_1</name>
</gene>
<reference evidence="1 2" key="1">
    <citation type="journal article" date="2019" name="Sci. Rep.">
        <title>Orb-weaving spider Araneus ventricosus genome elucidates the spidroin gene catalogue.</title>
        <authorList>
            <person name="Kono N."/>
            <person name="Nakamura H."/>
            <person name="Ohtoshi R."/>
            <person name="Moran D.A.P."/>
            <person name="Shinohara A."/>
            <person name="Yoshida Y."/>
            <person name="Fujiwara M."/>
            <person name="Mori M."/>
            <person name="Tomita M."/>
            <person name="Arakawa K."/>
        </authorList>
    </citation>
    <scope>NUCLEOTIDE SEQUENCE [LARGE SCALE GENOMIC DNA]</scope>
</reference>
<dbReference type="AlphaFoldDB" id="A0A4Y2BL95"/>